<dbReference type="InParanoid" id="A0A1B7MF10"/>
<reference evidence="2 3" key="1">
    <citation type="submission" date="2016-06" db="EMBL/GenBank/DDBJ databases">
        <title>Comparative genomics of the ectomycorrhizal sister species Rhizopogon vinicolor and Rhizopogon vesiculosus (Basidiomycota: Boletales) reveals a divergence of the mating type B locus.</title>
        <authorList>
            <consortium name="DOE Joint Genome Institute"/>
            <person name="Mujic A.B."/>
            <person name="Kuo A."/>
            <person name="Tritt A."/>
            <person name="Lipzen A."/>
            <person name="Chen C."/>
            <person name="Johnson J."/>
            <person name="Sharma A."/>
            <person name="Barry K."/>
            <person name="Grigoriev I.V."/>
            <person name="Spatafora J.W."/>
        </authorList>
    </citation>
    <scope>NUCLEOTIDE SEQUENCE [LARGE SCALE GENOMIC DNA]</scope>
    <source>
        <strain evidence="2 3">AM-OR11-026</strain>
    </source>
</reference>
<evidence type="ECO:0000313" key="3">
    <source>
        <dbReference type="Proteomes" id="UP000092154"/>
    </source>
</evidence>
<dbReference type="AlphaFoldDB" id="A0A1B7MF10"/>
<accession>A0A1B7MF10</accession>
<sequence>MSGLQGPAIPTKRLPDKHQTPVMAATGYSHLNVSPNELSLLLQGLQHLAANEEVQALRQRLLYFGANLEWLPLAAPPCHHNTQSPPDLPLPDLPLAAPPRHHDTQSPPDLSHDLEQEEQELGPRKHVSLDLEQEEQEFGPRKHARLLPIDSNPNPRKSSCPKRNGAPLQRWQHEPEGTPARTSNVTADTMISTLAAAHLQSSYAIEDWMSSISSSIRNFHEHEFSDHSLASTVRRCQGFTQRGVGISFLSMLAYIQVSVGCQMKLLSDGGHGPRNLTQLYDTEVAPLPNPPSARSFLSWNAIGRKFAAIAAGGSIYLLMVIAGLELRWHTSELVGRVPWELGKMLRQPDTSNTPELIRTRIIPLIAQLRRALPLSLHGLFPPEFTNAQGIQASGSLDATDLFVSDVLFGTIQQYNFNFPERDPISWQLCNDPVPGEETAGEMEVFVIETTFDRSAPSNKRRSGSDDPSANIAWTDRERRKAEVGHVVEDVGELVKKLGEFYTEGCKPLDEYIRISNSILPNSALDIRNEDGTLMAFVCTGIPNHIRNCLLDNLISCFDGKDILKHRVRFTRGGVEDPGEIGRDNEVTLEREPFQCAHLSWWNRYATSGQDAPESVHPHELISGEGSRVNYTQMLPYTSVDMVKHERLYKNLLRAYEELFAWIDETFKNHLPDEYEILAELVDLLPGQAGSPVHPFLSLVVNINVCTEGHRDAHDKDFCLVLALGCFEGGELVMFEQGSSETMHFNLDFEGQRASFVLHTDKGMDQWKENRNMWKDNQYFN</sequence>
<keyword evidence="3" id="KW-1185">Reference proteome</keyword>
<gene>
    <name evidence="2" type="ORF">K503DRAFT_806306</name>
</gene>
<evidence type="ECO:0000313" key="2">
    <source>
        <dbReference type="EMBL" id="OAX31168.1"/>
    </source>
</evidence>
<proteinExistence type="predicted"/>
<dbReference type="Proteomes" id="UP000092154">
    <property type="component" value="Unassembled WGS sequence"/>
</dbReference>
<dbReference type="OrthoDB" id="2690740at2759"/>
<protein>
    <submittedName>
        <fullName evidence="2">Uncharacterized protein</fullName>
    </submittedName>
</protein>
<feature type="compositionally biased region" description="Basic and acidic residues" evidence="1">
    <location>
        <begin position="100"/>
        <end position="111"/>
    </location>
</feature>
<dbReference type="STRING" id="1314800.A0A1B7MF10"/>
<evidence type="ECO:0000256" key="1">
    <source>
        <dbReference type="SAM" id="MobiDB-lite"/>
    </source>
</evidence>
<organism evidence="2 3">
    <name type="scientific">Rhizopogon vinicolor AM-OR11-026</name>
    <dbReference type="NCBI Taxonomy" id="1314800"/>
    <lineage>
        <taxon>Eukaryota</taxon>
        <taxon>Fungi</taxon>
        <taxon>Dikarya</taxon>
        <taxon>Basidiomycota</taxon>
        <taxon>Agaricomycotina</taxon>
        <taxon>Agaricomycetes</taxon>
        <taxon>Agaricomycetidae</taxon>
        <taxon>Boletales</taxon>
        <taxon>Suillineae</taxon>
        <taxon>Rhizopogonaceae</taxon>
        <taxon>Rhizopogon</taxon>
    </lineage>
</organism>
<feature type="region of interest" description="Disordered" evidence="1">
    <location>
        <begin position="454"/>
        <end position="473"/>
    </location>
</feature>
<feature type="region of interest" description="Disordered" evidence="1">
    <location>
        <begin position="133"/>
        <end position="183"/>
    </location>
</feature>
<dbReference type="EMBL" id="KV449550">
    <property type="protein sequence ID" value="OAX31168.1"/>
    <property type="molecule type" value="Genomic_DNA"/>
</dbReference>
<name>A0A1B7MF10_9AGAM</name>
<feature type="region of interest" description="Disordered" evidence="1">
    <location>
        <begin position="81"/>
        <end position="111"/>
    </location>
</feature>